<protein>
    <submittedName>
        <fullName evidence="1">Uncharacterized protein</fullName>
    </submittedName>
</protein>
<reference evidence="1" key="1">
    <citation type="journal article" date="2020" name="Stud. Mycol.">
        <title>101 Dothideomycetes genomes: a test case for predicting lifestyles and emergence of pathogens.</title>
        <authorList>
            <person name="Haridas S."/>
            <person name="Albert R."/>
            <person name="Binder M."/>
            <person name="Bloem J."/>
            <person name="Labutti K."/>
            <person name="Salamov A."/>
            <person name="Andreopoulos B."/>
            <person name="Baker S."/>
            <person name="Barry K."/>
            <person name="Bills G."/>
            <person name="Bluhm B."/>
            <person name="Cannon C."/>
            <person name="Castanera R."/>
            <person name="Culley D."/>
            <person name="Daum C."/>
            <person name="Ezra D."/>
            <person name="Gonzalez J."/>
            <person name="Henrissat B."/>
            <person name="Kuo A."/>
            <person name="Liang C."/>
            <person name="Lipzen A."/>
            <person name="Lutzoni F."/>
            <person name="Magnuson J."/>
            <person name="Mondo S."/>
            <person name="Nolan M."/>
            <person name="Ohm R."/>
            <person name="Pangilinan J."/>
            <person name="Park H.-J."/>
            <person name="Ramirez L."/>
            <person name="Alfaro M."/>
            <person name="Sun H."/>
            <person name="Tritt A."/>
            <person name="Yoshinaga Y."/>
            <person name="Zwiers L.-H."/>
            <person name="Turgeon B."/>
            <person name="Goodwin S."/>
            <person name="Spatafora J."/>
            <person name="Crous P."/>
            <person name="Grigoriev I."/>
        </authorList>
    </citation>
    <scope>NUCLEOTIDE SEQUENCE</scope>
    <source>
        <strain evidence="1">CBS 116435</strain>
    </source>
</reference>
<proteinExistence type="predicted"/>
<name>A0A9P4Q5Y7_9PEZI</name>
<gene>
    <name evidence="1" type="ORF">K431DRAFT_129107</name>
</gene>
<comment type="caution">
    <text evidence="1">The sequence shown here is derived from an EMBL/GenBank/DDBJ whole genome shotgun (WGS) entry which is preliminary data.</text>
</comment>
<sequence>MRRVRRHWTAHLDTCPDAYCSTCMNWDRASHLYCVNHLIPREMPKFHPLPTSRCKWGPHSALASNTISGCLCVPNDDAHAGNSSNKSTHWDFPSLPPCMLGCGVLQSTCTVRSARPQAFVPKRSVASGLPSNFLLRSSGVIENASDMRLLSKAARDAVSGLLATSSRSLSLTRRSHSRVEASTLGFQQVGILVKLSHRALSRNGNLLQCQRCLASCRCPFILFAHRTAKRQLEAARGGSPFWAEGYKEGWRESAVQLDASLTCH</sequence>
<dbReference type="AlphaFoldDB" id="A0A9P4Q5Y7"/>
<evidence type="ECO:0000313" key="2">
    <source>
        <dbReference type="Proteomes" id="UP000799441"/>
    </source>
</evidence>
<evidence type="ECO:0000313" key="1">
    <source>
        <dbReference type="EMBL" id="KAF2718627.1"/>
    </source>
</evidence>
<accession>A0A9P4Q5Y7</accession>
<dbReference type="EMBL" id="MU003822">
    <property type="protein sequence ID" value="KAF2718627.1"/>
    <property type="molecule type" value="Genomic_DNA"/>
</dbReference>
<keyword evidence="2" id="KW-1185">Reference proteome</keyword>
<organism evidence="1 2">
    <name type="scientific">Polychaeton citri CBS 116435</name>
    <dbReference type="NCBI Taxonomy" id="1314669"/>
    <lineage>
        <taxon>Eukaryota</taxon>
        <taxon>Fungi</taxon>
        <taxon>Dikarya</taxon>
        <taxon>Ascomycota</taxon>
        <taxon>Pezizomycotina</taxon>
        <taxon>Dothideomycetes</taxon>
        <taxon>Dothideomycetidae</taxon>
        <taxon>Capnodiales</taxon>
        <taxon>Capnodiaceae</taxon>
        <taxon>Polychaeton</taxon>
    </lineage>
</organism>
<dbReference type="Proteomes" id="UP000799441">
    <property type="component" value="Unassembled WGS sequence"/>
</dbReference>